<dbReference type="Pfam" id="PF13460">
    <property type="entry name" value="NAD_binding_10"/>
    <property type="match status" value="1"/>
</dbReference>
<evidence type="ECO:0000259" key="1">
    <source>
        <dbReference type="Pfam" id="PF13460"/>
    </source>
</evidence>
<evidence type="ECO:0000313" key="3">
    <source>
        <dbReference type="Proteomes" id="UP001501867"/>
    </source>
</evidence>
<dbReference type="SUPFAM" id="SSF51735">
    <property type="entry name" value="NAD(P)-binding Rossmann-fold domains"/>
    <property type="match status" value="1"/>
</dbReference>
<dbReference type="Gene3D" id="3.40.50.720">
    <property type="entry name" value="NAD(P)-binding Rossmann-like Domain"/>
    <property type="match status" value="1"/>
</dbReference>
<dbReference type="PANTHER" id="PTHR14097:SF7">
    <property type="entry name" value="OXIDOREDUCTASE HTATIP2"/>
    <property type="match status" value="1"/>
</dbReference>
<dbReference type="EMBL" id="BAAABV010000015">
    <property type="protein sequence ID" value="GAA0289758.1"/>
    <property type="molecule type" value="Genomic_DNA"/>
</dbReference>
<dbReference type="Proteomes" id="UP001501867">
    <property type="component" value="Unassembled WGS sequence"/>
</dbReference>
<keyword evidence="3" id="KW-1185">Reference proteome</keyword>
<evidence type="ECO:0000313" key="2">
    <source>
        <dbReference type="EMBL" id="GAA0289758.1"/>
    </source>
</evidence>
<organism evidence="2 3">
    <name type="scientific">Streptomyces polychromogenes</name>
    <dbReference type="NCBI Taxonomy" id="67342"/>
    <lineage>
        <taxon>Bacteria</taxon>
        <taxon>Bacillati</taxon>
        <taxon>Actinomycetota</taxon>
        <taxon>Actinomycetes</taxon>
        <taxon>Kitasatosporales</taxon>
        <taxon>Streptomycetaceae</taxon>
        <taxon>Streptomyces</taxon>
    </lineage>
</organism>
<dbReference type="InterPro" id="IPR036291">
    <property type="entry name" value="NAD(P)-bd_dom_sf"/>
</dbReference>
<sequence>MRVWDPAGIRRGGRRRWEGTPVTRSALLVGATGLVGGQLLARLLRDPLYERVTVLTRRPLGVRHPRLDARVVDFAGLKGEELPAVTDVYGALGTTIRQAGSQEAFREVDQHHTVRVAALAREAGAERIAVVSSVGAGSGSRAFYLRVKGDMEAEVTALGYPQTEFFRPSFILGRRPSHRRGEGLGGSAATVLAPLLAGPARPSRPVPAGRLAAAMIAALAEDRRGVHVRTHEDFLALAPEPAAAGPA</sequence>
<dbReference type="InterPro" id="IPR016040">
    <property type="entry name" value="NAD(P)-bd_dom"/>
</dbReference>
<feature type="domain" description="NAD(P)-binding" evidence="1">
    <location>
        <begin position="30"/>
        <end position="142"/>
    </location>
</feature>
<proteinExistence type="predicted"/>
<protein>
    <submittedName>
        <fullName evidence="2">NAD(P)H-binding protein</fullName>
    </submittedName>
</protein>
<comment type="caution">
    <text evidence="2">The sequence shown here is derived from an EMBL/GenBank/DDBJ whole genome shotgun (WGS) entry which is preliminary data.</text>
</comment>
<name>A0ABP3F4S4_9ACTN</name>
<gene>
    <name evidence="2" type="ORF">GCM10010302_30180</name>
</gene>
<reference evidence="3" key="1">
    <citation type="journal article" date="2019" name="Int. J. Syst. Evol. Microbiol.">
        <title>The Global Catalogue of Microorganisms (GCM) 10K type strain sequencing project: providing services to taxonomists for standard genome sequencing and annotation.</title>
        <authorList>
            <consortium name="The Broad Institute Genomics Platform"/>
            <consortium name="The Broad Institute Genome Sequencing Center for Infectious Disease"/>
            <person name="Wu L."/>
            <person name="Ma J."/>
        </authorList>
    </citation>
    <scope>NUCLEOTIDE SEQUENCE [LARGE SCALE GENOMIC DNA]</scope>
    <source>
        <strain evidence="3">JCM 4505</strain>
    </source>
</reference>
<dbReference type="PANTHER" id="PTHR14097">
    <property type="entry name" value="OXIDOREDUCTASE HTATIP2"/>
    <property type="match status" value="1"/>
</dbReference>
<accession>A0ABP3F4S4</accession>